<sequence>METLPTQSFVSKLLPTLIKLLPFTKPSVKLPSLPCMTSVDSNPLKTFSRCNRNSAARAAPLEFNLITRNAQETSSLEHRTFSSDVIPLASAKVT</sequence>
<proteinExistence type="predicted"/>
<comment type="caution">
    <text evidence="1">The sequence shown here is derived from an EMBL/GenBank/DDBJ whole genome shotgun (WGS) entry which is preliminary data.</text>
</comment>
<dbReference type="EMBL" id="JAIWYP010000004">
    <property type="protein sequence ID" value="KAH3836714.1"/>
    <property type="molecule type" value="Genomic_DNA"/>
</dbReference>
<keyword evidence="2" id="KW-1185">Reference proteome</keyword>
<evidence type="ECO:0000313" key="1">
    <source>
        <dbReference type="EMBL" id="KAH3836714.1"/>
    </source>
</evidence>
<reference evidence="1" key="1">
    <citation type="journal article" date="2019" name="bioRxiv">
        <title>The Genome of the Zebra Mussel, Dreissena polymorpha: A Resource for Invasive Species Research.</title>
        <authorList>
            <person name="McCartney M.A."/>
            <person name="Auch B."/>
            <person name="Kono T."/>
            <person name="Mallez S."/>
            <person name="Zhang Y."/>
            <person name="Obille A."/>
            <person name="Becker A."/>
            <person name="Abrahante J.E."/>
            <person name="Garbe J."/>
            <person name="Badalamenti J.P."/>
            <person name="Herman A."/>
            <person name="Mangelson H."/>
            <person name="Liachko I."/>
            <person name="Sullivan S."/>
            <person name="Sone E.D."/>
            <person name="Koren S."/>
            <person name="Silverstein K.A.T."/>
            <person name="Beckman K.B."/>
            <person name="Gohl D.M."/>
        </authorList>
    </citation>
    <scope>NUCLEOTIDE SEQUENCE</scope>
    <source>
        <strain evidence="1">Duluth1</strain>
        <tissue evidence="1">Whole animal</tissue>
    </source>
</reference>
<name>A0A9D4QMT6_DREPO</name>
<organism evidence="1 2">
    <name type="scientific">Dreissena polymorpha</name>
    <name type="common">Zebra mussel</name>
    <name type="synonym">Mytilus polymorpha</name>
    <dbReference type="NCBI Taxonomy" id="45954"/>
    <lineage>
        <taxon>Eukaryota</taxon>
        <taxon>Metazoa</taxon>
        <taxon>Spiralia</taxon>
        <taxon>Lophotrochozoa</taxon>
        <taxon>Mollusca</taxon>
        <taxon>Bivalvia</taxon>
        <taxon>Autobranchia</taxon>
        <taxon>Heteroconchia</taxon>
        <taxon>Euheterodonta</taxon>
        <taxon>Imparidentia</taxon>
        <taxon>Neoheterodontei</taxon>
        <taxon>Myida</taxon>
        <taxon>Dreissenoidea</taxon>
        <taxon>Dreissenidae</taxon>
        <taxon>Dreissena</taxon>
    </lineage>
</organism>
<gene>
    <name evidence="1" type="ORF">DPMN_110088</name>
</gene>
<accession>A0A9D4QMT6</accession>
<dbReference type="AlphaFoldDB" id="A0A9D4QMT6"/>
<evidence type="ECO:0000313" key="2">
    <source>
        <dbReference type="Proteomes" id="UP000828390"/>
    </source>
</evidence>
<reference evidence="1" key="2">
    <citation type="submission" date="2020-11" db="EMBL/GenBank/DDBJ databases">
        <authorList>
            <person name="McCartney M.A."/>
            <person name="Auch B."/>
            <person name="Kono T."/>
            <person name="Mallez S."/>
            <person name="Becker A."/>
            <person name="Gohl D.M."/>
            <person name="Silverstein K.A.T."/>
            <person name="Koren S."/>
            <person name="Bechman K.B."/>
            <person name="Herman A."/>
            <person name="Abrahante J.E."/>
            <person name="Garbe J."/>
        </authorList>
    </citation>
    <scope>NUCLEOTIDE SEQUENCE</scope>
    <source>
        <strain evidence="1">Duluth1</strain>
        <tissue evidence="1">Whole animal</tissue>
    </source>
</reference>
<dbReference type="Proteomes" id="UP000828390">
    <property type="component" value="Unassembled WGS sequence"/>
</dbReference>
<protein>
    <submittedName>
        <fullName evidence="1">Uncharacterized protein</fullName>
    </submittedName>
</protein>